<keyword evidence="3" id="KW-0482">Metalloprotease</keyword>
<evidence type="ECO:0000313" key="3">
    <source>
        <dbReference type="EMBL" id="MBL6448530.1"/>
    </source>
</evidence>
<dbReference type="GO" id="GO:0004175">
    <property type="term" value="F:endopeptidase activity"/>
    <property type="evidence" value="ECO:0007669"/>
    <property type="project" value="UniProtKB-ARBA"/>
</dbReference>
<sequence>METNAVKYDIAKPFHIKTLIQITVVMASTVGVKTLADYFGINGAGSIGIWTGILIATAFMKQEGIRWTDWGLQLPKGSKEWFIQLGLALLTVIGVFLLMGLVLDPLLNNMGLVKPAEAADRFRFFLGKPALFIAYLIGVIWFGAALGEELLMRGFLLNRLACFFGSNKSAHIIALCIHSIIFGAMHSYQGLHGIITTGFIAVIFGTVYLLAKRRLFIVILSHVLINTISLTAFYLTGGEVN</sequence>
<name>A0A937G204_9BACT</name>
<dbReference type="GO" id="GO:0008237">
    <property type="term" value="F:metallopeptidase activity"/>
    <property type="evidence" value="ECO:0007669"/>
    <property type="project" value="UniProtKB-KW"/>
</dbReference>
<feature type="transmembrane region" description="Helical" evidence="1">
    <location>
        <begin position="215"/>
        <end position="235"/>
    </location>
</feature>
<gene>
    <name evidence="3" type="ORF">JMN32_19625</name>
</gene>
<evidence type="ECO:0000259" key="2">
    <source>
        <dbReference type="Pfam" id="PF02517"/>
    </source>
</evidence>
<keyword evidence="1" id="KW-1133">Transmembrane helix</keyword>
<protein>
    <submittedName>
        <fullName evidence="3">CPBP family intramembrane metalloprotease</fullName>
    </submittedName>
</protein>
<feature type="transmembrane region" description="Helical" evidence="1">
    <location>
        <begin position="38"/>
        <end position="60"/>
    </location>
</feature>
<dbReference type="EMBL" id="JAEUGD010000064">
    <property type="protein sequence ID" value="MBL6448530.1"/>
    <property type="molecule type" value="Genomic_DNA"/>
</dbReference>
<dbReference type="GO" id="GO:0080120">
    <property type="term" value="P:CAAX-box protein maturation"/>
    <property type="evidence" value="ECO:0007669"/>
    <property type="project" value="UniProtKB-ARBA"/>
</dbReference>
<feature type="transmembrane region" description="Helical" evidence="1">
    <location>
        <begin position="191"/>
        <end position="210"/>
    </location>
</feature>
<feature type="domain" description="CAAX prenyl protease 2/Lysostaphin resistance protein A-like" evidence="2">
    <location>
        <begin position="134"/>
        <end position="228"/>
    </location>
</feature>
<accession>A0A937G204</accession>
<feature type="transmembrane region" description="Helical" evidence="1">
    <location>
        <begin position="81"/>
        <end position="103"/>
    </location>
</feature>
<organism evidence="3 4">
    <name type="scientific">Fulvivirga marina</name>
    <dbReference type="NCBI Taxonomy" id="2494733"/>
    <lineage>
        <taxon>Bacteria</taxon>
        <taxon>Pseudomonadati</taxon>
        <taxon>Bacteroidota</taxon>
        <taxon>Cytophagia</taxon>
        <taxon>Cytophagales</taxon>
        <taxon>Fulvivirgaceae</taxon>
        <taxon>Fulvivirga</taxon>
    </lineage>
</organism>
<dbReference type="InterPro" id="IPR003675">
    <property type="entry name" value="Rce1/LyrA-like_dom"/>
</dbReference>
<evidence type="ECO:0000256" key="1">
    <source>
        <dbReference type="SAM" id="Phobius"/>
    </source>
</evidence>
<keyword evidence="3" id="KW-0378">Hydrolase</keyword>
<comment type="caution">
    <text evidence="3">The sequence shown here is derived from an EMBL/GenBank/DDBJ whole genome shotgun (WGS) entry which is preliminary data.</text>
</comment>
<keyword evidence="1" id="KW-0472">Membrane</keyword>
<keyword evidence="4" id="KW-1185">Reference proteome</keyword>
<evidence type="ECO:0000313" key="4">
    <source>
        <dbReference type="Proteomes" id="UP000614216"/>
    </source>
</evidence>
<proteinExistence type="predicted"/>
<keyword evidence="3" id="KW-0645">Protease</keyword>
<dbReference type="AlphaFoldDB" id="A0A937G204"/>
<feature type="transmembrane region" description="Helical" evidence="1">
    <location>
        <begin position="130"/>
        <end position="147"/>
    </location>
</feature>
<keyword evidence="1" id="KW-0812">Transmembrane</keyword>
<dbReference type="RefSeq" id="WP_202858065.1">
    <property type="nucleotide sequence ID" value="NZ_JAEUGD010000064.1"/>
</dbReference>
<reference evidence="3" key="1">
    <citation type="submission" date="2021-01" db="EMBL/GenBank/DDBJ databases">
        <title>Fulvivirga kasyanovii gen. nov., sp nov., a novel member of the phylum Bacteroidetes isolated from seawater in a mussel farm.</title>
        <authorList>
            <person name="Zhao L.-H."/>
            <person name="Wang Z.-J."/>
        </authorList>
    </citation>
    <scope>NUCLEOTIDE SEQUENCE</scope>
    <source>
        <strain evidence="3">29W222</strain>
    </source>
</reference>
<dbReference type="Pfam" id="PF02517">
    <property type="entry name" value="Rce1-like"/>
    <property type="match status" value="1"/>
</dbReference>
<dbReference type="Proteomes" id="UP000614216">
    <property type="component" value="Unassembled WGS sequence"/>
</dbReference>